<keyword evidence="12" id="KW-0325">Glycoprotein</keyword>
<organism evidence="15 16">
    <name type="scientific">Albula glossodonta</name>
    <name type="common">roundjaw bonefish</name>
    <dbReference type="NCBI Taxonomy" id="121402"/>
    <lineage>
        <taxon>Eukaryota</taxon>
        <taxon>Metazoa</taxon>
        <taxon>Chordata</taxon>
        <taxon>Craniata</taxon>
        <taxon>Vertebrata</taxon>
        <taxon>Euteleostomi</taxon>
        <taxon>Actinopterygii</taxon>
        <taxon>Neopterygii</taxon>
        <taxon>Teleostei</taxon>
        <taxon>Albuliformes</taxon>
        <taxon>Albulidae</taxon>
        <taxon>Albula</taxon>
    </lineage>
</organism>
<evidence type="ECO:0000259" key="14">
    <source>
        <dbReference type="PROSITE" id="PS50104"/>
    </source>
</evidence>
<keyword evidence="7" id="KW-0677">Repeat</keyword>
<dbReference type="InterPro" id="IPR003591">
    <property type="entry name" value="Leu-rich_rpt_typical-subtyp"/>
</dbReference>
<dbReference type="SMART" id="SM00369">
    <property type="entry name" value="LRR_TYP"/>
    <property type="match status" value="4"/>
</dbReference>
<dbReference type="InterPro" id="IPR001611">
    <property type="entry name" value="Leu-rich_rpt"/>
</dbReference>
<keyword evidence="16" id="KW-1185">Reference proteome</keyword>
<dbReference type="SUPFAM" id="SSF52200">
    <property type="entry name" value="Toll/Interleukin receptor TIR domain"/>
    <property type="match status" value="1"/>
</dbReference>
<evidence type="ECO:0000256" key="4">
    <source>
        <dbReference type="ARBA" id="ARBA00022614"/>
    </source>
</evidence>
<evidence type="ECO:0000256" key="6">
    <source>
        <dbReference type="ARBA" id="ARBA00022729"/>
    </source>
</evidence>
<evidence type="ECO:0000313" key="16">
    <source>
        <dbReference type="Proteomes" id="UP000824540"/>
    </source>
</evidence>
<comment type="caution">
    <text evidence="15">The sequence shown here is derived from an EMBL/GenBank/DDBJ whole genome shotgun (WGS) entry which is preliminary data.</text>
</comment>
<dbReference type="Gene3D" id="3.40.50.10140">
    <property type="entry name" value="Toll/interleukin-1 receptor homology (TIR) domain"/>
    <property type="match status" value="1"/>
</dbReference>
<dbReference type="GO" id="GO:0005886">
    <property type="term" value="C:plasma membrane"/>
    <property type="evidence" value="ECO:0007669"/>
    <property type="project" value="TreeGrafter"/>
</dbReference>
<dbReference type="Gene3D" id="3.80.10.10">
    <property type="entry name" value="Ribonuclease Inhibitor"/>
    <property type="match status" value="2"/>
</dbReference>
<evidence type="ECO:0000256" key="2">
    <source>
        <dbReference type="ARBA" id="ARBA00009634"/>
    </source>
</evidence>
<dbReference type="Pfam" id="PF01582">
    <property type="entry name" value="TIR"/>
    <property type="match status" value="1"/>
</dbReference>
<dbReference type="PANTHER" id="PTHR24365">
    <property type="entry name" value="TOLL-LIKE RECEPTOR"/>
    <property type="match status" value="1"/>
</dbReference>
<dbReference type="GO" id="GO:0038023">
    <property type="term" value="F:signaling receptor activity"/>
    <property type="evidence" value="ECO:0007669"/>
    <property type="project" value="TreeGrafter"/>
</dbReference>
<evidence type="ECO:0000256" key="8">
    <source>
        <dbReference type="ARBA" id="ARBA00022859"/>
    </source>
</evidence>
<sequence length="370" mass="42185">MHMSVSIISRIRKVLQIRTSQARNMAVQNDNQDKGIEQCLSFTQPKSDLSNRNLTKVPPNLPNDTLYLDLSHNNISRLNSGDLADLLQLCFLKLTHNGLRKTQDMKALESLDLSFNSITSSGGTCSWPVHLTELNLSNNNLGTMAFHCLSSYFQNINLSKTGITSVSGEVLSNFPSLRHLYLSANNIHVSSRLREASFRYHAFISYSHHDSLWVDSLLFPSLEGAGLSLCVHERDFTPGDWVLNNIINCVEESYKTLFVLSQSFIQSEWCNYELFFAQHRALSVHQDSLVFVLLEPIPSDSIPRKFLKLRSLLRLQTYLEWPKDERKQQVFWASLRDMLRTADKSMVLKKVAIDITDTCPLLEEADTKPF</sequence>
<evidence type="ECO:0000256" key="1">
    <source>
        <dbReference type="ARBA" id="ARBA00004479"/>
    </source>
</evidence>
<keyword evidence="8" id="KW-0391">Immunity</keyword>
<keyword evidence="13" id="KW-0395">Inflammatory response</keyword>
<dbReference type="OrthoDB" id="1081807at2759"/>
<keyword evidence="5" id="KW-0812">Transmembrane</keyword>
<protein>
    <recommendedName>
        <fullName evidence="14">TIR domain-containing protein</fullName>
    </recommendedName>
</protein>
<keyword evidence="11" id="KW-0675">Receptor</keyword>
<name>A0A8T2NLN8_9TELE</name>
<dbReference type="PROSITE" id="PS50104">
    <property type="entry name" value="TIR"/>
    <property type="match status" value="1"/>
</dbReference>
<dbReference type="SMART" id="SM00255">
    <property type="entry name" value="TIR"/>
    <property type="match status" value="1"/>
</dbReference>
<gene>
    <name evidence="15" type="ORF">JZ751_022266</name>
</gene>
<dbReference type="GO" id="GO:0006954">
    <property type="term" value="P:inflammatory response"/>
    <property type="evidence" value="ECO:0007669"/>
    <property type="project" value="UniProtKB-KW"/>
</dbReference>
<dbReference type="Pfam" id="PF13516">
    <property type="entry name" value="LRR_6"/>
    <property type="match status" value="1"/>
</dbReference>
<keyword evidence="10" id="KW-0472">Membrane</keyword>
<dbReference type="InterPro" id="IPR000157">
    <property type="entry name" value="TIR_dom"/>
</dbReference>
<evidence type="ECO:0000256" key="12">
    <source>
        <dbReference type="ARBA" id="ARBA00023180"/>
    </source>
</evidence>
<comment type="subcellular location">
    <subcellularLocation>
        <location evidence="1">Membrane</location>
        <topology evidence="1">Single-pass type I membrane protein</topology>
    </subcellularLocation>
</comment>
<evidence type="ECO:0000256" key="13">
    <source>
        <dbReference type="ARBA" id="ARBA00023198"/>
    </source>
</evidence>
<dbReference type="InterPro" id="IPR032675">
    <property type="entry name" value="LRR_dom_sf"/>
</dbReference>
<keyword evidence="4" id="KW-0433">Leucine-rich repeat</keyword>
<evidence type="ECO:0000313" key="15">
    <source>
        <dbReference type="EMBL" id="KAG9339951.1"/>
    </source>
</evidence>
<comment type="similarity">
    <text evidence="2">Belongs to the Toll-like receptor family.</text>
</comment>
<dbReference type="AlphaFoldDB" id="A0A8T2NLN8"/>
<dbReference type="Pfam" id="PF13855">
    <property type="entry name" value="LRR_8"/>
    <property type="match status" value="1"/>
</dbReference>
<dbReference type="Proteomes" id="UP000824540">
    <property type="component" value="Unassembled WGS sequence"/>
</dbReference>
<reference evidence="15" key="1">
    <citation type="thesis" date="2021" institute="BYU ScholarsArchive" country="Provo, UT, USA">
        <title>Applications of and Algorithms for Genome Assembly and Genomic Analyses with an Emphasis on Marine Teleosts.</title>
        <authorList>
            <person name="Pickett B.D."/>
        </authorList>
    </citation>
    <scope>NUCLEOTIDE SEQUENCE</scope>
    <source>
        <strain evidence="15">HI-2016</strain>
    </source>
</reference>
<dbReference type="PANTHER" id="PTHR24365:SF539">
    <property type="entry name" value="TOLL-LIKE RECEPTOR 1"/>
    <property type="match status" value="1"/>
</dbReference>
<dbReference type="GO" id="GO:0045087">
    <property type="term" value="P:innate immune response"/>
    <property type="evidence" value="ECO:0007669"/>
    <property type="project" value="UniProtKB-KW"/>
</dbReference>
<keyword evidence="9" id="KW-1133">Transmembrane helix</keyword>
<evidence type="ECO:0000256" key="9">
    <source>
        <dbReference type="ARBA" id="ARBA00022989"/>
    </source>
</evidence>
<feature type="domain" description="TIR" evidence="14">
    <location>
        <begin position="198"/>
        <end position="339"/>
    </location>
</feature>
<keyword evidence="3" id="KW-0399">Innate immunity</keyword>
<accession>A0A8T2NLN8</accession>
<dbReference type="GO" id="GO:0002224">
    <property type="term" value="P:toll-like receptor signaling pathway"/>
    <property type="evidence" value="ECO:0007669"/>
    <property type="project" value="TreeGrafter"/>
</dbReference>
<proteinExistence type="inferred from homology"/>
<dbReference type="SUPFAM" id="SSF52058">
    <property type="entry name" value="L domain-like"/>
    <property type="match status" value="1"/>
</dbReference>
<dbReference type="InterPro" id="IPR035897">
    <property type="entry name" value="Toll_tir_struct_dom_sf"/>
</dbReference>
<dbReference type="FunFam" id="3.40.50.10140:FF:000001">
    <property type="entry name" value="Toll-like receptor 2"/>
    <property type="match status" value="1"/>
</dbReference>
<evidence type="ECO:0000256" key="7">
    <source>
        <dbReference type="ARBA" id="ARBA00022737"/>
    </source>
</evidence>
<evidence type="ECO:0000256" key="5">
    <source>
        <dbReference type="ARBA" id="ARBA00022692"/>
    </source>
</evidence>
<evidence type="ECO:0000256" key="3">
    <source>
        <dbReference type="ARBA" id="ARBA00022588"/>
    </source>
</evidence>
<evidence type="ECO:0000256" key="10">
    <source>
        <dbReference type="ARBA" id="ARBA00023136"/>
    </source>
</evidence>
<dbReference type="EMBL" id="JAFBMS010000048">
    <property type="protein sequence ID" value="KAG9339951.1"/>
    <property type="molecule type" value="Genomic_DNA"/>
</dbReference>
<keyword evidence="6" id="KW-0732">Signal</keyword>
<evidence type="ECO:0000256" key="11">
    <source>
        <dbReference type="ARBA" id="ARBA00023170"/>
    </source>
</evidence>